<dbReference type="AlphaFoldDB" id="A0A272EUK2"/>
<dbReference type="Proteomes" id="UP000623509">
    <property type="component" value="Unassembled WGS sequence"/>
</dbReference>
<evidence type="ECO:0000256" key="3">
    <source>
        <dbReference type="PROSITE-ProRule" id="PRU00284"/>
    </source>
</evidence>
<keyword evidence="5" id="KW-0472">Membrane</keyword>
<dbReference type="GO" id="GO:0007165">
    <property type="term" value="P:signal transduction"/>
    <property type="evidence" value="ECO:0007669"/>
    <property type="project" value="UniProtKB-KW"/>
</dbReference>
<keyword evidence="1 3" id="KW-0807">Transducer</keyword>
<keyword evidence="4" id="KW-0175">Coiled coil</keyword>
<comment type="similarity">
    <text evidence="2">Belongs to the methyl-accepting chemotaxis (MCP) protein family.</text>
</comment>
<evidence type="ECO:0000256" key="5">
    <source>
        <dbReference type="SAM" id="Phobius"/>
    </source>
</evidence>
<dbReference type="PROSITE" id="PS50111">
    <property type="entry name" value="CHEMOTAXIS_TRANSDUC_2"/>
    <property type="match status" value="1"/>
</dbReference>
<keyword evidence="5" id="KW-0812">Transmembrane</keyword>
<dbReference type="GO" id="GO:0006935">
    <property type="term" value="P:chemotaxis"/>
    <property type="evidence" value="ECO:0007669"/>
    <property type="project" value="InterPro"/>
</dbReference>
<evidence type="ECO:0000313" key="8">
    <source>
        <dbReference type="EMBL" id="PAS93791.1"/>
    </source>
</evidence>
<evidence type="ECO:0000313" key="10">
    <source>
        <dbReference type="Proteomes" id="UP000623509"/>
    </source>
</evidence>
<evidence type="ECO:0000256" key="4">
    <source>
        <dbReference type="SAM" id="Coils"/>
    </source>
</evidence>
<dbReference type="SMART" id="SM00283">
    <property type="entry name" value="MA"/>
    <property type="match status" value="1"/>
</dbReference>
<dbReference type="Proteomes" id="UP000216107">
    <property type="component" value="Unassembled WGS sequence"/>
</dbReference>
<protein>
    <submittedName>
        <fullName evidence="8">Chemotaxis protein</fullName>
    </submittedName>
</protein>
<feature type="transmembrane region" description="Helical" evidence="5">
    <location>
        <begin position="15"/>
        <end position="48"/>
    </location>
</feature>
<organism evidence="8 9">
    <name type="scientific">Candidatus Dactylopiibacterium carminicum</name>
    <dbReference type="NCBI Taxonomy" id="857335"/>
    <lineage>
        <taxon>Bacteria</taxon>
        <taxon>Pseudomonadati</taxon>
        <taxon>Pseudomonadota</taxon>
        <taxon>Betaproteobacteria</taxon>
        <taxon>Rhodocyclales</taxon>
        <taxon>Rhodocyclaceae</taxon>
        <taxon>Candidatus Dactylopiibacterium</taxon>
    </lineage>
</organism>
<dbReference type="GO" id="GO:0016020">
    <property type="term" value="C:membrane"/>
    <property type="evidence" value="ECO:0007669"/>
    <property type="project" value="InterPro"/>
</dbReference>
<dbReference type="PANTHER" id="PTHR32089">
    <property type="entry name" value="METHYL-ACCEPTING CHEMOTAXIS PROTEIN MCPB"/>
    <property type="match status" value="1"/>
</dbReference>
<gene>
    <name evidence="7" type="ORF">BGI27_03095</name>
    <name evidence="8" type="ORF">CGU29_06025</name>
</gene>
<evidence type="ECO:0000313" key="9">
    <source>
        <dbReference type="Proteomes" id="UP000216107"/>
    </source>
</evidence>
<evidence type="ECO:0000313" key="7">
    <source>
        <dbReference type="EMBL" id="KAF7600380.1"/>
    </source>
</evidence>
<feature type="domain" description="Methyl-accepting transducer" evidence="6">
    <location>
        <begin position="128"/>
        <end position="268"/>
    </location>
</feature>
<accession>A0A272EUK2</accession>
<proteinExistence type="inferred from homology"/>
<dbReference type="PANTHER" id="PTHR32089:SF112">
    <property type="entry name" value="LYSOZYME-LIKE PROTEIN-RELATED"/>
    <property type="match status" value="1"/>
</dbReference>
<dbReference type="EMBL" id="NMRN01000012">
    <property type="protein sequence ID" value="PAS93791.1"/>
    <property type="molecule type" value="Genomic_DNA"/>
</dbReference>
<feature type="coiled-coil region" evidence="4">
    <location>
        <begin position="269"/>
        <end position="296"/>
    </location>
</feature>
<reference evidence="8 9" key="2">
    <citation type="submission" date="2017-07" db="EMBL/GenBank/DDBJ databases">
        <title>Candidatus Dactylopiibacterium carminicum, a nitrogen-fixing symbiont of the cochineal insect Dactylopius coccus and Dactylopius opuntiae (Hemiptera: Coccoidea: Dactylopiidae).</title>
        <authorList>
            <person name="Vera A."/>
        </authorList>
    </citation>
    <scope>NUCLEOTIDE SEQUENCE [LARGE SCALE GENOMIC DNA]</scope>
    <source>
        <strain evidence="8 9">NFDCM</strain>
    </source>
</reference>
<dbReference type="RefSeq" id="WP_095523457.1">
    <property type="nucleotide sequence ID" value="NZ_MDUX01000006.1"/>
</dbReference>
<comment type="caution">
    <text evidence="8">The sequence shown here is derived from an EMBL/GenBank/DDBJ whole genome shotgun (WGS) entry which is preliminary data.</text>
</comment>
<keyword evidence="5" id="KW-1133">Transmembrane helix</keyword>
<evidence type="ECO:0000259" key="6">
    <source>
        <dbReference type="PROSITE" id="PS50111"/>
    </source>
</evidence>
<keyword evidence="10" id="KW-1185">Reference proteome</keyword>
<dbReference type="Gene3D" id="1.10.287.950">
    <property type="entry name" value="Methyl-accepting chemotaxis protein"/>
    <property type="match status" value="1"/>
</dbReference>
<dbReference type="PRINTS" id="PR00260">
    <property type="entry name" value="CHEMTRNSDUCR"/>
</dbReference>
<sequence>MKPATAQESAITPGFYLIALINLVLLSALASTWWIGLIAGLLCAGLLWWCWPRPRVTEQVVVDSEPTLQQQDKPAQRYLSVVHGVVPLWRRHIIAVQDQIRDAIEALTGRFAGLASQLGRVAGGNSGSDAALHAVAEAERGLQEISATLGKTREVTDTLVNQITTVASHMSNLRQMAEQVGAIANQTNLLALNAAIEAARAGEAGRGFAVVADEVRKLSSQSADTGKHISQTIKAVDEAMQHALDLSRSTASEQQDMVQRSEVTADSIINEFRAVTEAMQQEMQTLQEERQSVQGDLEQVLISLQFQDRVNQIIEHVSKDMARLDELSQRASTNGLSNVEIGSAEEWQAKLAASYTMLEQHQVHQGQNTGRVAPSEAITFF</sequence>
<name>A0A272EUK2_9RHOO</name>
<dbReference type="GO" id="GO:0004888">
    <property type="term" value="F:transmembrane signaling receptor activity"/>
    <property type="evidence" value="ECO:0007669"/>
    <property type="project" value="InterPro"/>
</dbReference>
<dbReference type="SUPFAM" id="SSF58104">
    <property type="entry name" value="Methyl-accepting chemotaxis protein (MCP) signaling domain"/>
    <property type="match status" value="1"/>
</dbReference>
<dbReference type="InterPro" id="IPR004090">
    <property type="entry name" value="Chemotax_Me-accpt_rcpt"/>
</dbReference>
<evidence type="ECO:0000256" key="1">
    <source>
        <dbReference type="ARBA" id="ARBA00023224"/>
    </source>
</evidence>
<dbReference type="EMBL" id="MDUX01000006">
    <property type="protein sequence ID" value="KAF7600380.1"/>
    <property type="molecule type" value="Genomic_DNA"/>
</dbReference>
<dbReference type="InterPro" id="IPR004089">
    <property type="entry name" value="MCPsignal_dom"/>
</dbReference>
<dbReference type="Pfam" id="PF00015">
    <property type="entry name" value="MCPsignal"/>
    <property type="match status" value="1"/>
</dbReference>
<reference evidence="7 10" key="1">
    <citation type="submission" date="2016-08" db="EMBL/GenBank/DDBJ databases">
        <title>Candidatus Dactylopiibacterium carminicum genome sequence.</title>
        <authorList>
            <person name="Ramirez-Puebla S.T."/>
            <person name="Ormeno-Orrillo E."/>
            <person name="Vera-Ponce De Leon A."/>
            <person name="Luis L."/>
            <person name="Sanchez-Flores A."/>
            <person name="Monica R."/>
            <person name="Martinez-Romero E."/>
        </authorList>
    </citation>
    <scope>NUCLEOTIDE SEQUENCE [LARGE SCALE GENOMIC DNA]</scope>
    <source>
        <strain evidence="7">END1</strain>
    </source>
</reference>
<evidence type="ECO:0000256" key="2">
    <source>
        <dbReference type="ARBA" id="ARBA00029447"/>
    </source>
</evidence>